<proteinExistence type="predicted"/>
<name>B9J6I0_BACCQ</name>
<dbReference type="HOGENOM" id="CLU_1700683_0_0_9"/>
<geneLocation type="plasmid" evidence="2 3">
    <name>pBc53</name>
</geneLocation>
<dbReference type="EMBL" id="CP000229">
    <property type="protein sequence ID" value="ACM15975.1"/>
    <property type="molecule type" value="Genomic_DNA"/>
</dbReference>
<dbReference type="Pfam" id="PF12728">
    <property type="entry name" value="HTH_17"/>
    <property type="match status" value="1"/>
</dbReference>
<reference evidence="2 3" key="1">
    <citation type="journal article" date="2009" name="J. Bacteriol.">
        <title>Complete genome sequence of the extremophilic Bacillus cereus strain Q1 with industrial applications.</title>
        <authorList>
            <person name="Xiong Z."/>
            <person name="Jiang Y."/>
            <person name="Qi D."/>
            <person name="Lu H."/>
            <person name="Yang F."/>
            <person name="Yang J."/>
            <person name="Chen L."/>
            <person name="Sun L."/>
            <person name="Xu X."/>
            <person name="Xue Y."/>
            <person name="Zhu Y."/>
            <person name="Jin Q."/>
        </authorList>
    </citation>
    <scope>NUCLEOTIDE SEQUENCE [LARGE SCALE GENOMIC DNA]</scope>
    <source>
        <strain evidence="2 3">Q1</strain>
        <plasmid evidence="2 3">pBc53</plasmid>
    </source>
</reference>
<dbReference type="AlphaFoldDB" id="B9J6I0"/>
<organism evidence="2 3">
    <name type="scientific">Bacillus cereus (strain Q1)</name>
    <dbReference type="NCBI Taxonomy" id="361100"/>
    <lineage>
        <taxon>Bacteria</taxon>
        <taxon>Bacillati</taxon>
        <taxon>Bacillota</taxon>
        <taxon>Bacilli</taxon>
        <taxon>Bacillales</taxon>
        <taxon>Bacillaceae</taxon>
        <taxon>Bacillus</taxon>
        <taxon>Bacillus cereus group</taxon>
    </lineage>
</organism>
<feature type="domain" description="Helix-turn-helix" evidence="1">
    <location>
        <begin position="72"/>
        <end position="118"/>
    </location>
</feature>
<dbReference type="Proteomes" id="UP000000441">
    <property type="component" value="Plasmid pBc53"/>
</dbReference>
<keyword evidence="2" id="KW-0614">Plasmid</keyword>
<evidence type="ECO:0000313" key="3">
    <source>
        <dbReference type="Proteomes" id="UP000000441"/>
    </source>
</evidence>
<gene>
    <name evidence="2" type="ordered locus">BCQ_PT13</name>
</gene>
<protein>
    <recommendedName>
        <fullName evidence="1">Helix-turn-helix domain-containing protein</fullName>
    </recommendedName>
</protein>
<evidence type="ECO:0000313" key="2">
    <source>
        <dbReference type="EMBL" id="ACM15975.1"/>
    </source>
</evidence>
<sequence length="154" mass="17707">MHMTRILEEIILEKSLSNGLTTKNAHMYMKVIQAANEIAQIQRELYISLTDSEKSEIKEVMLKTQSNNYPEYLTTQDVAKLLKISTQMVRRYCADGKIDATQRMEGTGAWLIKTEQFLDHPDLLKVLSARENAREKNRNKSIGFANSMLKLLND</sequence>
<dbReference type="KEGG" id="bcq:BCQ_PT13"/>
<evidence type="ECO:0000259" key="1">
    <source>
        <dbReference type="Pfam" id="PF12728"/>
    </source>
</evidence>
<dbReference type="InterPro" id="IPR041657">
    <property type="entry name" value="HTH_17"/>
</dbReference>
<accession>B9J6I0</accession>